<organism evidence="2 3">
    <name type="scientific">Aneurinibacillus thermoaerophilus</name>
    <dbReference type="NCBI Taxonomy" id="143495"/>
    <lineage>
        <taxon>Bacteria</taxon>
        <taxon>Bacillati</taxon>
        <taxon>Bacillota</taxon>
        <taxon>Bacilli</taxon>
        <taxon>Bacillales</taxon>
        <taxon>Paenibacillaceae</taxon>
        <taxon>Aneurinibacillus group</taxon>
        <taxon>Aneurinibacillus</taxon>
    </lineage>
</organism>
<dbReference type="InterPro" id="IPR011010">
    <property type="entry name" value="DNA_brk_join_enz"/>
</dbReference>
<dbReference type="GO" id="GO:0003677">
    <property type="term" value="F:DNA binding"/>
    <property type="evidence" value="ECO:0007669"/>
    <property type="project" value="UniProtKB-KW"/>
</dbReference>
<dbReference type="Gene3D" id="1.10.150.130">
    <property type="match status" value="1"/>
</dbReference>
<dbReference type="EMBL" id="FNDE01000017">
    <property type="protein sequence ID" value="SDH22683.1"/>
    <property type="molecule type" value="Genomic_DNA"/>
</dbReference>
<accession>A0A1G8AP70</accession>
<dbReference type="AlphaFoldDB" id="A0A1G8AP70"/>
<gene>
    <name evidence="2" type="ORF">SAMN04489735_101723</name>
</gene>
<evidence type="ECO:0000256" key="1">
    <source>
        <dbReference type="ARBA" id="ARBA00023125"/>
    </source>
</evidence>
<protein>
    <submittedName>
        <fullName evidence="2">Uncharacterized protein</fullName>
    </submittedName>
</protein>
<dbReference type="InterPro" id="IPR010998">
    <property type="entry name" value="Integrase_recombinase_N"/>
</dbReference>
<evidence type="ECO:0000313" key="3">
    <source>
        <dbReference type="Proteomes" id="UP000198956"/>
    </source>
</evidence>
<evidence type="ECO:0000313" key="2">
    <source>
        <dbReference type="EMBL" id="SDH22683.1"/>
    </source>
</evidence>
<dbReference type="Proteomes" id="UP000198956">
    <property type="component" value="Unassembled WGS sequence"/>
</dbReference>
<sequence length="74" mass="8854">MYQDMLIDLKKKGYADNTLDGIHTTGRMIFKKAMELELIKSNPTEYTKVPKQKKTIEDIENAKNFWKKRNWLDF</sequence>
<keyword evidence="1" id="KW-0238">DNA-binding</keyword>
<name>A0A1G8AP70_ANETH</name>
<reference evidence="2 3" key="1">
    <citation type="submission" date="2016-10" db="EMBL/GenBank/DDBJ databases">
        <authorList>
            <person name="de Groot N.N."/>
        </authorList>
    </citation>
    <scope>NUCLEOTIDE SEQUENCE [LARGE SCALE GENOMIC DNA]</scope>
    <source>
        <strain evidence="2 3">L 420-91</strain>
    </source>
</reference>
<dbReference type="SUPFAM" id="SSF56349">
    <property type="entry name" value="DNA breaking-rejoining enzymes"/>
    <property type="match status" value="1"/>
</dbReference>
<proteinExistence type="predicted"/>